<dbReference type="SUPFAM" id="SSF48726">
    <property type="entry name" value="Immunoglobulin"/>
    <property type="match status" value="1"/>
</dbReference>
<dbReference type="InterPro" id="IPR036179">
    <property type="entry name" value="Ig-like_dom_sf"/>
</dbReference>
<dbReference type="PROSITE" id="PS50835">
    <property type="entry name" value="IG_LIKE"/>
    <property type="match status" value="1"/>
</dbReference>
<evidence type="ECO:0000313" key="3">
    <source>
        <dbReference type="EMBL" id="GAA4459736.1"/>
    </source>
</evidence>
<reference evidence="4" key="1">
    <citation type="journal article" date="2019" name="Int. J. Syst. Evol. Microbiol.">
        <title>The Global Catalogue of Microorganisms (GCM) 10K type strain sequencing project: providing services to taxonomists for standard genome sequencing and annotation.</title>
        <authorList>
            <consortium name="The Broad Institute Genomics Platform"/>
            <consortium name="The Broad Institute Genome Sequencing Center for Infectious Disease"/>
            <person name="Wu L."/>
            <person name="Ma J."/>
        </authorList>
    </citation>
    <scope>NUCLEOTIDE SEQUENCE [LARGE SCALE GENOMIC DNA]</scope>
    <source>
        <strain evidence="4">JCM 32105</strain>
    </source>
</reference>
<dbReference type="Gene3D" id="2.60.40.10">
    <property type="entry name" value="Immunoglobulins"/>
    <property type="match status" value="3"/>
</dbReference>
<evidence type="ECO:0000259" key="2">
    <source>
        <dbReference type="PROSITE" id="PS50835"/>
    </source>
</evidence>
<evidence type="ECO:0000256" key="1">
    <source>
        <dbReference type="SAM" id="MobiDB-lite"/>
    </source>
</evidence>
<keyword evidence="4" id="KW-1185">Reference proteome</keyword>
<dbReference type="NCBIfam" id="TIGR04183">
    <property type="entry name" value="Por_Secre_tail"/>
    <property type="match status" value="1"/>
</dbReference>
<dbReference type="SUPFAM" id="SSF49299">
    <property type="entry name" value="PKD domain"/>
    <property type="match status" value="1"/>
</dbReference>
<dbReference type="Pfam" id="PF18962">
    <property type="entry name" value="Por_Secre_tail"/>
    <property type="match status" value="1"/>
</dbReference>
<gene>
    <name evidence="3" type="ORF">GCM10023093_01270</name>
</gene>
<evidence type="ECO:0000313" key="4">
    <source>
        <dbReference type="Proteomes" id="UP001500067"/>
    </source>
</evidence>
<dbReference type="InterPro" id="IPR007110">
    <property type="entry name" value="Ig-like_dom"/>
</dbReference>
<organism evidence="3 4">
    <name type="scientific">Nemorincola caseinilytica</name>
    <dbReference type="NCBI Taxonomy" id="2054315"/>
    <lineage>
        <taxon>Bacteria</taxon>
        <taxon>Pseudomonadati</taxon>
        <taxon>Bacteroidota</taxon>
        <taxon>Chitinophagia</taxon>
        <taxon>Chitinophagales</taxon>
        <taxon>Chitinophagaceae</taxon>
        <taxon>Nemorincola</taxon>
    </lineage>
</organism>
<name>A0ABP8N475_9BACT</name>
<feature type="compositionally biased region" description="Low complexity" evidence="1">
    <location>
        <begin position="1"/>
        <end position="26"/>
    </location>
</feature>
<dbReference type="InterPro" id="IPR035986">
    <property type="entry name" value="PKD_dom_sf"/>
</dbReference>
<protein>
    <recommendedName>
        <fullName evidence="2">Ig-like domain-containing protein</fullName>
    </recommendedName>
</protein>
<feature type="domain" description="Ig-like" evidence="2">
    <location>
        <begin position="335"/>
        <end position="410"/>
    </location>
</feature>
<dbReference type="Proteomes" id="UP001500067">
    <property type="component" value="Unassembled WGS sequence"/>
</dbReference>
<dbReference type="InterPro" id="IPR026444">
    <property type="entry name" value="Secre_tail"/>
</dbReference>
<accession>A0ABP8N475</accession>
<proteinExistence type="predicted"/>
<dbReference type="InterPro" id="IPR013783">
    <property type="entry name" value="Ig-like_fold"/>
</dbReference>
<dbReference type="EMBL" id="BAABFA010000001">
    <property type="protein sequence ID" value="GAA4459736.1"/>
    <property type="molecule type" value="Genomic_DNA"/>
</dbReference>
<sequence>MYVYASGPTGSFTTGNSTNTTRNDNNIVTSNTPGTRGYAVFDLTTMPATAIVNNVDLFYNMAVVSPGGGFGWNTRGYTGDLSTITAAGALYTTMGLAPTIWTTAYPTTPGNYSFASIPAAVTFIDTNIGRKVSFIWNTNSSRTYTITGESGTTTRTGTHAPYLAITYNCADITSISAGGPAVAPCPNTAFALSGTATGSIASYLWNGPSGFTSTMANPTVSSGLPATGGYTLTVTDVNGCTARAFTTVNVTPAPSSAVSALTAVAFCDGGSATLSAVMPGMDYQWYDGGTAIAGATDQTYETFGSGEYTVEVSDPATTCSSISSTPARTVMLSNPDVTPADSVLLCTGSVGTLTVNTNGVTTGITFQWQKNGANIPGAGGASYTVSESGIYHCVLNVPANSCNTTSKDVKVVVNEYPIPTVSYSGAMLSTPAIYSHYQWFLNTVAIPGATNATYAPTANGSYRVRVTDAAGCIAYSTGYSVNTVSVANITGSDISLYPNPVSNVLKIAATGTVKAVVSTIEGKVLLSQDAAVSIDFSSFPSGMYIVTIYSADGQRRLIEKVTKQ</sequence>
<feature type="region of interest" description="Disordered" evidence="1">
    <location>
        <begin position="1"/>
        <end position="29"/>
    </location>
</feature>
<comment type="caution">
    <text evidence="3">The sequence shown here is derived from an EMBL/GenBank/DDBJ whole genome shotgun (WGS) entry which is preliminary data.</text>
</comment>